<keyword evidence="2" id="KW-1133">Transmembrane helix</keyword>
<organism evidence="3 4">
    <name type="scientific">candidate division WS6 bacterium 36_33</name>
    <dbReference type="NCBI Taxonomy" id="1641388"/>
    <lineage>
        <taxon>Bacteria</taxon>
        <taxon>Candidatus Dojkabacteria</taxon>
    </lineage>
</organism>
<comment type="caution">
    <text evidence="3">The sequence shown here is derived from an EMBL/GenBank/DDBJ whole genome shotgun (WGS) entry which is preliminary data.</text>
</comment>
<feature type="transmembrane region" description="Helical" evidence="2">
    <location>
        <begin position="27"/>
        <end position="44"/>
    </location>
</feature>
<evidence type="ECO:0000313" key="3">
    <source>
        <dbReference type="EMBL" id="KUK67302.1"/>
    </source>
</evidence>
<gene>
    <name evidence="3" type="ORF">XD87_0213</name>
</gene>
<reference evidence="4" key="1">
    <citation type="journal article" date="2015" name="MBio">
        <title>Genome-Resolved Metagenomic Analysis Reveals Roles for Candidate Phyla and Other Microbial Community Members in Biogeochemical Transformations in Oil Reservoirs.</title>
        <authorList>
            <person name="Hu P."/>
            <person name="Tom L."/>
            <person name="Singh A."/>
            <person name="Thomas B.C."/>
            <person name="Baker B.J."/>
            <person name="Piceno Y.M."/>
            <person name="Andersen G.L."/>
            <person name="Banfield J.F."/>
        </authorList>
    </citation>
    <scope>NUCLEOTIDE SEQUENCE [LARGE SCALE GENOMIC DNA]</scope>
</reference>
<sequence length="125" mass="14296">MTLAEIVVTAVGGLILALIVGLVTRDVIIAILFPILLIGFLLMWRRIRQETPLEQEEPKEEEKGKVIAIEKEVEIKLNEDQPQSQPQREPQFQSQNPQVNNYQQPMQNPSQPLVSTNYPPRQSLR</sequence>
<dbReference type="EMBL" id="LGGI01000021">
    <property type="protein sequence ID" value="KUK67302.1"/>
    <property type="molecule type" value="Genomic_DNA"/>
</dbReference>
<feature type="compositionally biased region" description="Polar residues" evidence="1">
    <location>
        <begin position="80"/>
        <end position="125"/>
    </location>
</feature>
<keyword evidence="2" id="KW-0812">Transmembrane</keyword>
<name>A0A117LTY4_9BACT</name>
<evidence type="ECO:0000313" key="4">
    <source>
        <dbReference type="Proteomes" id="UP000053469"/>
    </source>
</evidence>
<dbReference type="Proteomes" id="UP000053469">
    <property type="component" value="Unassembled WGS sequence"/>
</dbReference>
<accession>A0A117LTY4</accession>
<evidence type="ECO:0000256" key="1">
    <source>
        <dbReference type="SAM" id="MobiDB-lite"/>
    </source>
</evidence>
<protein>
    <submittedName>
        <fullName evidence="3">Uncharacterized protein</fullName>
    </submittedName>
</protein>
<dbReference type="AlphaFoldDB" id="A0A117LTY4"/>
<evidence type="ECO:0000256" key="2">
    <source>
        <dbReference type="SAM" id="Phobius"/>
    </source>
</evidence>
<proteinExistence type="predicted"/>
<keyword evidence="2" id="KW-0472">Membrane</keyword>
<feature type="region of interest" description="Disordered" evidence="1">
    <location>
        <begin position="78"/>
        <end position="125"/>
    </location>
</feature>